<dbReference type="AlphaFoldDB" id="A0A6V7Y5D1"/>
<sequence length="132" mass="15369">MINRTMEQIKTQARKVREPDGVSITQIVVDFIQERFYAIRDKVGIVRCKISTCDNTTTNMLLTSTPNYVQRIACDPWNGFIYYSTNVGDVFSMHLFPIDCPSKFFLRPLLDVYLIFQLLILFKSMLVTRNCL</sequence>
<reference evidence="1 2" key="1">
    <citation type="submission" date="2020-08" db="EMBL/GenBank/DDBJ databases">
        <authorList>
            <person name="Koutsovoulos G."/>
            <person name="Danchin GJ E."/>
        </authorList>
    </citation>
    <scope>NUCLEOTIDE SEQUENCE [LARGE SCALE GENOMIC DNA]</scope>
</reference>
<proteinExistence type="predicted"/>
<protein>
    <submittedName>
        <fullName evidence="1">Uncharacterized protein</fullName>
    </submittedName>
</protein>
<accession>A0A6V7Y5D1</accession>
<evidence type="ECO:0000313" key="2">
    <source>
        <dbReference type="Proteomes" id="UP000580250"/>
    </source>
</evidence>
<dbReference type="Proteomes" id="UP000580250">
    <property type="component" value="Unassembled WGS sequence"/>
</dbReference>
<gene>
    <name evidence="1" type="ORF">MENT_LOCUS60627</name>
</gene>
<name>A0A6V7Y5D1_MELEN</name>
<comment type="caution">
    <text evidence="1">The sequence shown here is derived from an EMBL/GenBank/DDBJ whole genome shotgun (WGS) entry which is preliminary data.</text>
</comment>
<evidence type="ECO:0000313" key="1">
    <source>
        <dbReference type="EMBL" id="CAD2206734.1"/>
    </source>
</evidence>
<dbReference type="EMBL" id="CAJEWN010003165">
    <property type="protein sequence ID" value="CAD2206734.1"/>
    <property type="molecule type" value="Genomic_DNA"/>
</dbReference>
<organism evidence="1 2">
    <name type="scientific">Meloidogyne enterolobii</name>
    <name type="common">Root-knot nematode worm</name>
    <name type="synonym">Meloidogyne mayaguensis</name>
    <dbReference type="NCBI Taxonomy" id="390850"/>
    <lineage>
        <taxon>Eukaryota</taxon>
        <taxon>Metazoa</taxon>
        <taxon>Ecdysozoa</taxon>
        <taxon>Nematoda</taxon>
        <taxon>Chromadorea</taxon>
        <taxon>Rhabditida</taxon>
        <taxon>Tylenchina</taxon>
        <taxon>Tylenchomorpha</taxon>
        <taxon>Tylenchoidea</taxon>
        <taxon>Meloidogynidae</taxon>
        <taxon>Meloidogyninae</taxon>
        <taxon>Meloidogyne</taxon>
    </lineage>
</organism>